<evidence type="ECO:0000313" key="2">
    <source>
        <dbReference type="EMBL" id="GBG41632.1"/>
    </source>
</evidence>
<name>A0A388JJU7_CHABU</name>
<accession>A0A388JJU7</accession>
<organism evidence="2 3">
    <name type="scientific">Chara braunii</name>
    <name type="common">Braun's stonewort</name>
    <dbReference type="NCBI Taxonomy" id="69332"/>
    <lineage>
        <taxon>Eukaryota</taxon>
        <taxon>Viridiplantae</taxon>
        <taxon>Streptophyta</taxon>
        <taxon>Charophyceae</taxon>
        <taxon>Charales</taxon>
        <taxon>Characeae</taxon>
        <taxon>Chara</taxon>
    </lineage>
</organism>
<feature type="region of interest" description="Disordered" evidence="1">
    <location>
        <begin position="178"/>
        <end position="235"/>
    </location>
</feature>
<sequence length="415" mass="46848">MGGMYHPSPLAPYGFTPVQQQFAPAIQQAPTFYPGQASTSTNGQYNQGFGRGVGGNYQPRVFFTREHADFIDKLKMKDAIEEARKKDLEEIARLKELSHESMGQKEKEKADDKAKKQGCRDRGKGKVAKEGKVDDMKRWVAENFGNSLKILTEKMEVVEKKAKLEESEVEELRKLRAEKELRELRENSSNEKRKRDTASPGRPRVGKVRSRSGLLRKGGKKKTLVEVSSDDGEKNAVVQNLKGKLEESGGNLSEVLVLKDLIEELLAAKNAAGGAFGEDRMSRKGNEKHGDPEKGEKGKEAVEKIEEPDTTAEKETGKEELAPGLYFRDRVVYYDAMHYTEIQSLCKQKGIPYKKKGEYGNWLDWTSKCCKRLKNRGKRATRPTKRQAKTTTNMRVALSQKKTQDMMTSQEIEHA</sequence>
<keyword evidence="3" id="KW-1185">Reference proteome</keyword>
<evidence type="ECO:0000313" key="3">
    <source>
        <dbReference type="Proteomes" id="UP000265515"/>
    </source>
</evidence>
<reference evidence="2 3" key="1">
    <citation type="journal article" date="2018" name="Cell">
        <title>The Chara Genome: Secondary Complexity and Implications for Plant Terrestrialization.</title>
        <authorList>
            <person name="Nishiyama T."/>
            <person name="Sakayama H."/>
            <person name="Vries J.D."/>
            <person name="Buschmann H."/>
            <person name="Saint-Marcoux D."/>
            <person name="Ullrich K.K."/>
            <person name="Haas F.B."/>
            <person name="Vanderstraeten L."/>
            <person name="Becker D."/>
            <person name="Lang D."/>
            <person name="Vosolsobe S."/>
            <person name="Rombauts S."/>
            <person name="Wilhelmsson P.K.I."/>
            <person name="Janitza P."/>
            <person name="Kern R."/>
            <person name="Heyl A."/>
            <person name="Rumpler F."/>
            <person name="Villalobos L.I.A.C."/>
            <person name="Clay J.M."/>
            <person name="Skokan R."/>
            <person name="Toyoda A."/>
            <person name="Suzuki Y."/>
            <person name="Kagoshima H."/>
            <person name="Schijlen E."/>
            <person name="Tajeshwar N."/>
            <person name="Catarino B."/>
            <person name="Hetherington A.J."/>
            <person name="Saltykova A."/>
            <person name="Bonnot C."/>
            <person name="Breuninger H."/>
            <person name="Symeonidi A."/>
            <person name="Radhakrishnan G.V."/>
            <person name="Van Nieuwerburgh F."/>
            <person name="Deforce D."/>
            <person name="Chang C."/>
            <person name="Karol K.G."/>
            <person name="Hedrich R."/>
            <person name="Ulvskov P."/>
            <person name="Glockner G."/>
            <person name="Delwiche C.F."/>
            <person name="Petrasek J."/>
            <person name="Van de Peer Y."/>
            <person name="Friml J."/>
            <person name="Beilby M."/>
            <person name="Dolan L."/>
            <person name="Kohara Y."/>
            <person name="Sugano S."/>
            <person name="Fujiyama A."/>
            <person name="Delaux P.-M."/>
            <person name="Quint M."/>
            <person name="TheiBen G."/>
            <person name="Hagemann M."/>
            <person name="Harholt J."/>
            <person name="Dunand C."/>
            <person name="Zachgo S."/>
            <person name="Langdale J."/>
            <person name="Maumus F."/>
            <person name="Straeten D.V.D."/>
            <person name="Gould S.B."/>
            <person name="Rensing S.A."/>
        </authorList>
    </citation>
    <scope>NUCLEOTIDE SEQUENCE [LARGE SCALE GENOMIC DNA]</scope>
    <source>
        <strain evidence="2 3">S276</strain>
    </source>
</reference>
<gene>
    <name evidence="2" type="ORF">CBR_g74704</name>
</gene>
<dbReference type="AlphaFoldDB" id="A0A388JJU7"/>
<feature type="region of interest" description="Disordered" evidence="1">
    <location>
        <begin position="96"/>
        <end position="131"/>
    </location>
</feature>
<proteinExistence type="predicted"/>
<feature type="compositionally biased region" description="Basic and acidic residues" evidence="1">
    <location>
        <begin position="277"/>
        <end position="318"/>
    </location>
</feature>
<dbReference type="Gramene" id="GBG41632">
    <property type="protein sequence ID" value="GBG41632"/>
    <property type="gene ID" value="CBR_g74704"/>
</dbReference>
<comment type="caution">
    <text evidence="2">The sequence shown here is derived from an EMBL/GenBank/DDBJ whole genome shotgun (WGS) entry which is preliminary data.</text>
</comment>
<dbReference type="Proteomes" id="UP000265515">
    <property type="component" value="Unassembled WGS sequence"/>
</dbReference>
<dbReference type="EMBL" id="BFEA01002459">
    <property type="protein sequence ID" value="GBG41632.1"/>
    <property type="molecule type" value="Genomic_DNA"/>
</dbReference>
<evidence type="ECO:0000256" key="1">
    <source>
        <dbReference type="SAM" id="MobiDB-lite"/>
    </source>
</evidence>
<feature type="region of interest" description="Disordered" evidence="1">
    <location>
        <begin position="274"/>
        <end position="318"/>
    </location>
</feature>
<feature type="compositionally biased region" description="Basic and acidic residues" evidence="1">
    <location>
        <begin position="178"/>
        <end position="197"/>
    </location>
</feature>
<protein>
    <submittedName>
        <fullName evidence="2">Uncharacterized protein</fullName>
    </submittedName>
</protein>